<feature type="domain" description="Response regulatory" evidence="3">
    <location>
        <begin position="15"/>
        <end position="129"/>
    </location>
</feature>
<dbReference type="PANTHER" id="PTHR44591">
    <property type="entry name" value="STRESS RESPONSE REGULATOR PROTEIN 1"/>
    <property type="match status" value="1"/>
</dbReference>
<feature type="modified residue" description="4-aspartylphosphate" evidence="2">
    <location>
        <position position="64"/>
    </location>
</feature>
<evidence type="ECO:0000256" key="1">
    <source>
        <dbReference type="ARBA" id="ARBA00022553"/>
    </source>
</evidence>
<dbReference type="InterPro" id="IPR011006">
    <property type="entry name" value="CheY-like_superfamily"/>
</dbReference>
<dbReference type="RefSeq" id="WP_224045297.1">
    <property type="nucleotide sequence ID" value="NZ_QEOB01000047.1"/>
</dbReference>
<evidence type="ECO:0000259" key="3">
    <source>
        <dbReference type="PROSITE" id="PS50110"/>
    </source>
</evidence>
<evidence type="ECO:0000313" key="4">
    <source>
        <dbReference type="EMBL" id="PVX60080.1"/>
    </source>
</evidence>
<dbReference type="InterPro" id="IPR001789">
    <property type="entry name" value="Sig_transdc_resp-reg_receiver"/>
</dbReference>
<dbReference type="InterPro" id="IPR050595">
    <property type="entry name" value="Bact_response_regulator"/>
</dbReference>
<sequence length="132" mass="14368">MLYWTRTIRLQTPMIVSIVDDDENVRLATCSLLRSLGCDVRVYASAEAFLDSGRLGDVNCVISDVQMPGMGGIEMQRKLNELASAPPIIFISAFGSEARRKEALANGALCFLDKPVNGDAILACLEKLSRST</sequence>
<reference evidence="4 5" key="1">
    <citation type="submission" date="2018-05" db="EMBL/GenBank/DDBJ databases">
        <title>Genomic Encyclopedia of Type Strains, Phase IV (KMG-V): Genome sequencing to study the core and pangenomes of soil and plant-associated prokaryotes.</title>
        <authorList>
            <person name="Whitman W."/>
        </authorList>
    </citation>
    <scope>NUCLEOTIDE SEQUENCE [LARGE SCALE GENOMIC DNA]</scope>
    <source>
        <strain evidence="4 5">SCZa-39</strain>
    </source>
</reference>
<dbReference type="PANTHER" id="PTHR44591:SF25">
    <property type="entry name" value="CHEMOTAXIS TWO-COMPONENT RESPONSE REGULATOR"/>
    <property type="match status" value="1"/>
</dbReference>
<keyword evidence="1 2" id="KW-0597">Phosphoprotein</keyword>
<dbReference type="Gene3D" id="3.40.50.2300">
    <property type="match status" value="1"/>
</dbReference>
<dbReference type="PROSITE" id="PS50110">
    <property type="entry name" value="RESPONSE_REGULATORY"/>
    <property type="match status" value="1"/>
</dbReference>
<comment type="caution">
    <text evidence="4">The sequence shown here is derived from an EMBL/GenBank/DDBJ whole genome shotgun (WGS) entry which is preliminary data.</text>
</comment>
<organism evidence="4 5">
    <name type="scientific">Paraburkholderia unamae</name>
    <dbReference type="NCBI Taxonomy" id="219649"/>
    <lineage>
        <taxon>Bacteria</taxon>
        <taxon>Pseudomonadati</taxon>
        <taxon>Pseudomonadota</taxon>
        <taxon>Betaproteobacteria</taxon>
        <taxon>Burkholderiales</taxon>
        <taxon>Burkholderiaceae</taxon>
        <taxon>Paraburkholderia</taxon>
    </lineage>
</organism>
<evidence type="ECO:0000256" key="2">
    <source>
        <dbReference type="PROSITE-ProRule" id="PRU00169"/>
    </source>
</evidence>
<dbReference type="Pfam" id="PF00072">
    <property type="entry name" value="Response_reg"/>
    <property type="match status" value="1"/>
</dbReference>
<dbReference type="Proteomes" id="UP000245712">
    <property type="component" value="Unassembled WGS sequence"/>
</dbReference>
<accession>A0ABX5KBX1</accession>
<dbReference type="SUPFAM" id="SSF52172">
    <property type="entry name" value="CheY-like"/>
    <property type="match status" value="1"/>
</dbReference>
<dbReference type="EMBL" id="QEOB01000047">
    <property type="protein sequence ID" value="PVX60080.1"/>
    <property type="molecule type" value="Genomic_DNA"/>
</dbReference>
<name>A0ABX5KBX1_9BURK</name>
<keyword evidence="5" id="KW-1185">Reference proteome</keyword>
<dbReference type="SMART" id="SM00448">
    <property type="entry name" value="REC"/>
    <property type="match status" value="1"/>
</dbReference>
<proteinExistence type="predicted"/>
<protein>
    <submittedName>
        <fullName evidence="4">Response regulator receiver domain-containing protein</fullName>
    </submittedName>
</protein>
<gene>
    <name evidence="4" type="ORF">C7402_14730</name>
</gene>
<evidence type="ECO:0000313" key="5">
    <source>
        <dbReference type="Proteomes" id="UP000245712"/>
    </source>
</evidence>